<evidence type="ECO:0000256" key="1">
    <source>
        <dbReference type="SAM" id="MobiDB-lite"/>
    </source>
</evidence>
<name>A0ABS8ZXB0_9PSEU</name>
<dbReference type="RefSeq" id="WP_233734528.1">
    <property type="nucleotide sequence ID" value="NZ_JAJVCN010000005.1"/>
</dbReference>
<evidence type="ECO:0000313" key="2">
    <source>
        <dbReference type="EMBL" id="MCE7011770.1"/>
    </source>
</evidence>
<accession>A0ABS8ZXB0</accession>
<proteinExistence type="predicted"/>
<keyword evidence="3" id="KW-1185">Reference proteome</keyword>
<protein>
    <submittedName>
        <fullName evidence="2">Uncharacterized protein</fullName>
    </submittedName>
</protein>
<reference evidence="2 3" key="1">
    <citation type="submission" date="2021-12" db="EMBL/GenBank/DDBJ databases">
        <title>Genome sequence of Kibdelosporangium philippinense ATCC 49844.</title>
        <authorList>
            <person name="Fedorov E.A."/>
            <person name="Omeragic M."/>
            <person name="Shalygina K.F."/>
            <person name="Maclea K.S."/>
        </authorList>
    </citation>
    <scope>NUCLEOTIDE SEQUENCE [LARGE SCALE GENOMIC DNA]</scope>
    <source>
        <strain evidence="2 3">ATCC 49844</strain>
    </source>
</reference>
<feature type="compositionally biased region" description="Pro residues" evidence="1">
    <location>
        <begin position="127"/>
        <end position="137"/>
    </location>
</feature>
<dbReference type="EMBL" id="JAJVCN010000005">
    <property type="protein sequence ID" value="MCE7011770.1"/>
    <property type="molecule type" value="Genomic_DNA"/>
</dbReference>
<evidence type="ECO:0000313" key="3">
    <source>
        <dbReference type="Proteomes" id="UP001521150"/>
    </source>
</evidence>
<sequence length="137" mass="14638">MACGHIADAIEIPATLGARLTQRMRADGCLPPTIATPFGTWLLLASPGEPMRLELAQSPSIGVRRAGAWIALPPTAHGHLSYRWHMHPRAASWSVPSALAVQQVLVDAVAPAARRSPHAGARDRPTGEPPARWPPML</sequence>
<feature type="region of interest" description="Disordered" evidence="1">
    <location>
        <begin position="113"/>
        <end position="137"/>
    </location>
</feature>
<organism evidence="2 3">
    <name type="scientific">Kibdelosporangium philippinense</name>
    <dbReference type="NCBI Taxonomy" id="211113"/>
    <lineage>
        <taxon>Bacteria</taxon>
        <taxon>Bacillati</taxon>
        <taxon>Actinomycetota</taxon>
        <taxon>Actinomycetes</taxon>
        <taxon>Pseudonocardiales</taxon>
        <taxon>Pseudonocardiaceae</taxon>
        <taxon>Kibdelosporangium</taxon>
    </lineage>
</organism>
<dbReference type="Proteomes" id="UP001521150">
    <property type="component" value="Unassembled WGS sequence"/>
</dbReference>
<gene>
    <name evidence="2" type="ORF">LWC34_54500</name>
</gene>
<comment type="caution">
    <text evidence="2">The sequence shown here is derived from an EMBL/GenBank/DDBJ whole genome shotgun (WGS) entry which is preliminary data.</text>
</comment>